<sequence>MVVAGCVSVPAASAAPGTPAATSAGASAQASSGASSGEQQDFAFAARESKVPQAVLMAVGYEESRWDVHQGHNTSGGYGPMSLTDVTPSMVADGGAGAAGRSDLASLTADPSLHTLTAAARLIGVPAQQVRTDRRDNIRAAAALLASYEKSLAGGTPSDPAQWYAAVARYSGSSDQSAAAGFANRVFATIRSGAARTTADGQRVDLAAQPSLRPDTGRLAALHLAKTSAAGTDCPPDLDCQSAPAATTNYQVANRPSDGMKIDYIVIHDTETPYQTAIDAFQNPASGDAANYVMRSSDGAITQSVADKDLAFHAGNYWFNMHSIGIEHEGYAAHGATWYTQVQYENTAELVKYLAAKYDVKLDREHIIGHDNVPGPVDSYVSGMHWDPGPYWDWNGFMALLGAPTDRGRHGVGPVGTAVTIAPAFATNEQTATVCPKDDPTGATPACTEETAPSNFLFVRTAPSADAPLAGDPYIHANGAAGTDDISDWSATVSAGQQFVVAGRQGSWTAIWYGGQKVWFDNPHGCNTVQARHVRILTTTGASAPVYGEAYPDPSEYPAGLAPDTAPPLSKYAFPAGQAYVATAAPAPHDDFYPANGTTRPTETYIEGAATVYTIQYNHRVALVNAADVTES</sequence>
<dbReference type="SUPFAM" id="SSF53955">
    <property type="entry name" value="Lysozyme-like"/>
    <property type="match status" value="1"/>
</dbReference>
<feature type="region of interest" description="Disordered" evidence="5">
    <location>
        <begin position="12"/>
        <end position="34"/>
    </location>
</feature>
<evidence type="ECO:0000259" key="6">
    <source>
        <dbReference type="SMART" id="SM00644"/>
    </source>
</evidence>
<dbReference type="Proteomes" id="UP000199341">
    <property type="component" value="Unassembled WGS sequence"/>
</dbReference>
<dbReference type="GO" id="GO:0009253">
    <property type="term" value="P:peptidoglycan catabolic process"/>
    <property type="evidence" value="ECO:0007669"/>
    <property type="project" value="InterPro"/>
</dbReference>
<dbReference type="PANTHER" id="PTHR30417">
    <property type="entry name" value="N-ACETYLMURAMOYL-L-ALANINE AMIDASE AMID"/>
    <property type="match status" value="1"/>
</dbReference>
<dbReference type="OrthoDB" id="66275at2"/>
<dbReference type="InterPro" id="IPR036505">
    <property type="entry name" value="Amidase/PGRP_sf"/>
</dbReference>
<dbReference type="InterPro" id="IPR023346">
    <property type="entry name" value="Lysozyme-like_dom_sf"/>
</dbReference>
<comment type="catalytic activity">
    <reaction evidence="1">
        <text>Hydrolyzes the link between N-acetylmuramoyl residues and L-amino acid residues in certain cell-wall glycopeptides.</text>
        <dbReference type="EC" id="3.5.1.28"/>
    </reaction>
</comment>
<evidence type="ECO:0000256" key="4">
    <source>
        <dbReference type="ARBA" id="ARBA00023316"/>
    </source>
</evidence>
<dbReference type="EC" id="3.5.1.28" evidence="2"/>
<organism evidence="7 8">
    <name type="scientific">Actinacidiphila guanduensis</name>
    <dbReference type="NCBI Taxonomy" id="310781"/>
    <lineage>
        <taxon>Bacteria</taxon>
        <taxon>Bacillati</taxon>
        <taxon>Actinomycetota</taxon>
        <taxon>Actinomycetes</taxon>
        <taxon>Kitasatosporales</taxon>
        <taxon>Streptomycetaceae</taxon>
        <taxon>Actinacidiphila</taxon>
    </lineage>
</organism>
<proteinExistence type="predicted"/>
<dbReference type="PANTHER" id="PTHR30417:SF1">
    <property type="entry name" value="N-ACETYLMURAMOYL-L-ALANINE AMIDASE AMID"/>
    <property type="match status" value="1"/>
</dbReference>
<evidence type="ECO:0000256" key="3">
    <source>
        <dbReference type="ARBA" id="ARBA00022801"/>
    </source>
</evidence>
<name>A0A1H0P6Y5_9ACTN</name>
<dbReference type="FunFam" id="3.40.80.10:FF:000006">
    <property type="entry name" value="N-acetylmuramoyl-L-alanine amidase"/>
    <property type="match status" value="1"/>
</dbReference>
<reference evidence="7 8" key="1">
    <citation type="submission" date="2016-10" db="EMBL/GenBank/DDBJ databases">
        <authorList>
            <person name="de Groot N.N."/>
        </authorList>
    </citation>
    <scope>NUCLEOTIDE SEQUENCE [LARGE SCALE GENOMIC DNA]</scope>
    <source>
        <strain evidence="7 8">CGMCC 4.2022</strain>
    </source>
</reference>
<dbReference type="CDD" id="cd06583">
    <property type="entry name" value="PGRP"/>
    <property type="match status" value="1"/>
</dbReference>
<keyword evidence="4" id="KW-0961">Cell wall biogenesis/degradation</keyword>
<evidence type="ECO:0000313" key="8">
    <source>
        <dbReference type="Proteomes" id="UP000199341"/>
    </source>
</evidence>
<dbReference type="InterPro" id="IPR002502">
    <property type="entry name" value="Amidase_domain"/>
</dbReference>
<accession>A0A1H0P6Y5</accession>
<dbReference type="GO" id="GO:0008745">
    <property type="term" value="F:N-acetylmuramoyl-L-alanine amidase activity"/>
    <property type="evidence" value="ECO:0007669"/>
    <property type="project" value="UniProtKB-EC"/>
</dbReference>
<evidence type="ECO:0000256" key="1">
    <source>
        <dbReference type="ARBA" id="ARBA00001561"/>
    </source>
</evidence>
<dbReference type="GO" id="GO:0009254">
    <property type="term" value="P:peptidoglycan turnover"/>
    <property type="evidence" value="ECO:0007669"/>
    <property type="project" value="TreeGrafter"/>
</dbReference>
<dbReference type="SUPFAM" id="SSF55846">
    <property type="entry name" value="N-acetylmuramoyl-L-alanine amidase-like"/>
    <property type="match status" value="1"/>
</dbReference>
<feature type="domain" description="N-acetylmuramoyl-L-alanine amidase" evidence="6">
    <location>
        <begin position="250"/>
        <end position="389"/>
    </location>
</feature>
<dbReference type="InterPro" id="IPR051206">
    <property type="entry name" value="NAMLAA_amidase_2"/>
</dbReference>
<dbReference type="Gene3D" id="1.10.530.10">
    <property type="match status" value="1"/>
</dbReference>
<dbReference type="GO" id="GO:0071555">
    <property type="term" value="P:cell wall organization"/>
    <property type="evidence" value="ECO:0007669"/>
    <property type="project" value="UniProtKB-KW"/>
</dbReference>
<dbReference type="SMART" id="SM00644">
    <property type="entry name" value="Ami_2"/>
    <property type="match status" value="1"/>
</dbReference>
<dbReference type="Pfam" id="PF01510">
    <property type="entry name" value="Amidase_2"/>
    <property type="match status" value="1"/>
</dbReference>
<keyword evidence="8" id="KW-1185">Reference proteome</keyword>
<dbReference type="AlphaFoldDB" id="A0A1H0P6Y5"/>
<evidence type="ECO:0000313" key="7">
    <source>
        <dbReference type="EMBL" id="SDP00529.1"/>
    </source>
</evidence>
<protein>
    <recommendedName>
        <fullName evidence="2">N-acetylmuramoyl-L-alanine amidase</fullName>
        <ecNumber evidence="2">3.5.1.28</ecNumber>
    </recommendedName>
</protein>
<evidence type="ECO:0000256" key="2">
    <source>
        <dbReference type="ARBA" id="ARBA00011901"/>
    </source>
</evidence>
<dbReference type="Gene3D" id="3.40.80.10">
    <property type="entry name" value="Peptidoglycan recognition protein-like"/>
    <property type="match status" value="1"/>
</dbReference>
<keyword evidence="3" id="KW-0378">Hydrolase</keyword>
<dbReference type="EMBL" id="FNIE01000015">
    <property type="protein sequence ID" value="SDP00529.1"/>
    <property type="molecule type" value="Genomic_DNA"/>
</dbReference>
<gene>
    <name evidence="7" type="ORF">SAMN05216259_11580</name>
</gene>
<dbReference type="RefSeq" id="WP_093787497.1">
    <property type="nucleotide sequence ID" value="NZ_FNIE01000015.1"/>
</dbReference>
<dbReference type="STRING" id="310781.SAMN05216259_11580"/>
<evidence type="ECO:0000256" key="5">
    <source>
        <dbReference type="SAM" id="MobiDB-lite"/>
    </source>
</evidence>